<accession>A0A0C2WVH4</accession>
<dbReference type="HOGENOM" id="CLU_2978688_0_0_1"/>
<dbReference type="Proteomes" id="UP000054549">
    <property type="component" value="Unassembled WGS sequence"/>
</dbReference>
<gene>
    <name evidence="1" type="ORF">M378DRAFT_168223</name>
</gene>
<proteinExistence type="predicted"/>
<reference evidence="1 2" key="1">
    <citation type="submission" date="2014-04" db="EMBL/GenBank/DDBJ databases">
        <title>Evolutionary Origins and Diversification of the Mycorrhizal Mutualists.</title>
        <authorList>
            <consortium name="DOE Joint Genome Institute"/>
            <consortium name="Mycorrhizal Genomics Consortium"/>
            <person name="Kohler A."/>
            <person name="Kuo A."/>
            <person name="Nagy L.G."/>
            <person name="Floudas D."/>
            <person name="Copeland A."/>
            <person name="Barry K.W."/>
            <person name="Cichocki N."/>
            <person name="Veneault-Fourrey C."/>
            <person name="LaButti K."/>
            <person name="Lindquist E.A."/>
            <person name="Lipzen A."/>
            <person name="Lundell T."/>
            <person name="Morin E."/>
            <person name="Murat C."/>
            <person name="Riley R."/>
            <person name="Ohm R."/>
            <person name="Sun H."/>
            <person name="Tunlid A."/>
            <person name="Henrissat B."/>
            <person name="Grigoriev I.V."/>
            <person name="Hibbett D.S."/>
            <person name="Martin F."/>
        </authorList>
    </citation>
    <scope>NUCLEOTIDE SEQUENCE [LARGE SCALE GENOMIC DNA]</scope>
    <source>
        <strain evidence="1 2">Koide BX008</strain>
    </source>
</reference>
<sequence>MDMVESRMENTQKCSDGAPVSFTKVQFHTREHYANISDRLNNMRERGIPIDVLDSSNM</sequence>
<organism evidence="1 2">
    <name type="scientific">Amanita muscaria (strain Koide BX008)</name>
    <dbReference type="NCBI Taxonomy" id="946122"/>
    <lineage>
        <taxon>Eukaryota</taxon>
        <taxon>Fungi</taxon>
        <taxon>Dikarya</taxon>
        <taxon>Basidiomycota</taxon>
        <taxon>Agaricomycotina</taxon>
        <taxon>Agaricomycetes</taxon>
        <taxon>Agaricomycetidae</taxon>
        <taxon>Agaricales</taxon>
        <taxon>Pluteineae</taxon>
        <taxon>Amanitaceae</taxon>
        <taxon>Amanita</taxon>
    </lineage>
</organism>
<protein>
    <submittedName>
        <fullName evidence="1">Uncharacterized protein</fullName>
    </submittedName>
</protein>
<dbReference type="AlphaFoldDB" id="A0A0C2WVH4"/>
<dbReference type="InParanoid" id="A0A0C2WVH4"/>
<name>A0A0C2WVH4_AMAMK</name>
<dbReference type="EMBL" id="KN818300">
    <property type="protein sequence ID" value="KIL60338.1"/>
    <property type="molecule type" value="Genomic_DNA"/>
</dbReference>
<evidence type="ECO:0000313" key="1">
    <source>
        <dbReference type="EMBL" id="KIL60338.1"/>
    </source>
</evidence>
<keyword evidence="2" id="KW-1185">Reference proteome</keyword>
<evidence type="ECO:0000313" key="2">
    <source>
        <dbReference type="Proteomes" id="UP000054549"/>
    </source>
</evidence>